<dbReference type="Pfam" id="PF07589">
    <property type="entry name" value="PEP-CTERM"/>
    <property type="match status" value="1"/>
</dbReference>
<keyword evidence="1" id="KW-0732">Signal</keyword>
<dbReference type="NCBIfam" id="NF035944">
    <property type="entry name" value="PEPxxWA-CTERM"/>
    <property type="match status" value="1"/>
</dbReference>
<dbReference type="NCBIfam" id="TIGR02595">
    <property type="entry name" value="PEP_CTERM"/>
    <property type="match status" value="1"/>
</dbReference>
<protein>
    <submittedName>
        <fullName evidence="3">PEPxxWA-CTERM sorting domain-containing protein</fullName>
    </submittedName>
</protein>
<accession>A0ABT5JLZ1</accession>
<feature type="chain" id="PRO_5046980511" evidence="1">
    <location>
        <begin position="36"/>
        <end position="225"/>
    </location>
</feature>
<gene>
    <name evidence="3" type="ORF">OIK40_03075</name>
</gene>
<feature type="signal peptide" evidence="1">
    <location>
        <begin position="1"/>
        <end position="35"/>
    </location>
</feature>
<proteinExistence type="predicted"/>
<reference evidence="3 4" key="1">
    <citation type="submission" date="2022-10" db="EMBL/GenBank/DDBJ databases">
        <title>Erythrobacter sp. sf7 Genome sequencing.</title>
        <authorList>
            <person name="Park S."/>
        </authorList>
    </citation>
    <scope>NUCLEOTIDE SEQUENCE [LARGE SCALE GENOMIC DNA]</scope>
    <source>
        <strain evidence="4">sf7</strain>
    </source>
</reference>
<evidence type="ECO:0000313" key="3">
    <source>
        <dbReference type="EMBL" id="MDC8753618.1"/>
    </source>
</evidence>
<dbReference type="EMBL" id="JAQQXQ010000002">
    <property type="protein sequence ID" value="MDC8753618.1"/>
    <property type="molecule type" value="Genomic_DNA"/>
</dbReference>
<sequence length="225" mass="23215">MADSIGEGITDVPKIASCLLPLVAASLIAATPAGAVTFAVGAEGAASGQDIVCDFDGKNCESRISGDAVRLTSSVGSVGRTVNGTGYLAIPGIRGTGDFVGSINLADLRSTVLSFDWGSIDRYNSVRIFTSDNPTGVVVLASQLGVALGANLDRNFSASTGNASVFFTRVDFLSTQAAFEIDNVAVKINSAVPEPGTWLLMILGLGAVGFAMRRRPTTSVRFQFA</sequence>
<feature type="domain" description="Ice-binding protein C-terminal" evidence="2">
    <location>
        <begin position="191"/>
        <end position="215"/>
    </location>
</feature>
<evidence type="ECO:0000256" key="1">
    <source>
        <dbReference type="SAM" id="SignalP"/>
    </source>
</evidence>
<comment type="caution">
    <text evidence="3">The sequence shown here is derived from an EMBL/GenBank/DDBJ whole genome shotgun (WGS) entry which is preliminary data.</text>
</comment>
<dbReference type="InterPro" id="IPR013424">
    <property type="entry name" value="Ice-binding_C"/>
</dbReference>
<evidence type="ECO:0000259" key="2">
    <source>
        <dbReference type="Pfam" id="PF07589"/>
    </source>
</evidence>
<evidence type="ECO:0000313" key="4">
    <source>
        <dbReference type="Proteomes" id="UP001216558"/>
    </source>
</evidence>
<keyword evidence="4" id="KW-1185">Reference proteome</keyword>
<name>A0ABT5JLZ1_9SPHN</name>
<dbReference type="Proteomes" id="UP001216558">
    <property type="component" value="Unassembled WGS sequence"/>
</dbReference>
<organism evidence="3 4">
    <name type="scientific">Erythrobacter fulvus</name>
    <dbReference type="NCBI Taxonomy" id="2987523"/>
    <lineage>
        <taxon>Bacteria</taxon>
        <taxon>Pseudomonadati</taxon>
        <taxon>Pseudomonadota</taxon>
        <taxon>Alphaproteobacteria</taxon>
        <taxon>Sphingomonadales</taxon>
        <taxon>Erythrobacteraceae</taxon>
        <taxon>Erythrobacter/Porphyrobacter group</taxon>
        <taxon>Erythrobacter</taxon>
    </lineage>
</organism>